<dbReference type="InterPro" id="IPR036068">
    <property type="entry name" value="Nicotinate_pribotase-like_C"/>
</dbReference>
<dbReference type="Pfam" id="PF01729">
    <property type="entry name" value="QRPTase_C"/>
    <property type="match status" value="1"/>
</dbReference>
<comment type="caution">
    <text evidence="11">The sequence shown here is derived from an EMBL/GenBank/DDBJ whole genome shotgun (WGS) entry which is preliminary data.</text>
</comment>
<dbReference type="GO" id="GO:0004516">
    <property type="term" value="F:nicotinate phosphoribosyltransferase activity"/>
    <property type="evidence" value="ECO:0007669"/>
    <property type="project" value="UniProtKB-EC"/>
</dbReference>
<evidence type="ECO:0000256" key="1">
    <source>
        <dbReference type="ARBA" id="ARBA00004952"/>
    </source>
</evidence>
<dbReference type="InterPro" id="IPR022412">
    <property type="entry name" value="Quinolinate_PRibosylTrfase_N"/>
</dbReference>
<dbReference type="SUPFAM" id="SSF54675">
    <property type="entry name" value="Nicotinate/Quinolinate PRTase N-terminal domain-like"/>
    <property type="match status" value="1"/>
</dbReference>
<dbReference type="Pfam" id="PF02749">
    <property type="entry name" value="QRPTase_N"/>
    <property type="match status" value="1"/>
</dbReference>
<evidence type="ECO:0000259" key="9">
    <source>
        <dbReference type="Pfam" id="PF01729"/>
    </source>
</evidence>
<dbReference type="SUPFAM" id="SSF51690">
    <property type="entry name" value="Nicotinate/Quinolinate PRTase C-terminal domain-like"/>
    <property type="match status" value="1"/>
</dbReference>
<dbReference type="PANTHER" id="PTHR43202:SF1">
    <property type="entry name" value="NICOTINATE PHOSPHORIBOSYLTRANSFERASE"/>
    <property type="match status" value="1"/>
</dbReference>
<evidence type="ECO:0000256" key="3">
    <source>
        <dbReference type="ARBA" id="ARBA00022553"/>
    </source>
</evidence>
<comment type="pathway">
    <text evidence="1">Cofactor biosynthesis; NAD(+) biosynthesis; nicotinate D-ribonucleotide from nicotinate: step 1/1.</text>
</comment>
<dbReference type="GO" id="GO:0009435">
    <property type="term" value="P:NAD+ biosynthetic process"/>
    <property type="evidence" value="ECO:0007669"/>
    <property type="project" value="UniProtKB-UniPathway"/>
</dbReference>
<dbReference type="UniPathway" id="UPA00253">
    <property type="reaction ID" value="UER00457"/>
</dbReference>
<dbReference type="OMA" id="GARRMHP"/>
<dbReference type="InterPro" id="IPR002638">
    <property type="entry name" value="Quinolinate_PRibosylTrfase_C"/>
</dbReference>
<dbReference type="GeneID" id="1477995"/>
<accession>A0A832TA22</accession>
<feature type="coiled-coil region" evidence="8">
    <location>
        <begin position="208"/>
        <end position="235"/>
    </location>
</feature>
<evidence type="ECO:0000256" key="7">
    <source>
        <dbReference type="ARBA" id="ARBA00048668"/>
    </source>
</evidence>
<dbReference type="PANTHER" id="PTHR43202">
    <property type="entry name" value="NICOTINATE-NUCLEOTIDE PYROPHOSPHORYLASE"/>
    <property type="match status" value="1"/>
</dbReference>
<evidence type="ECO:0000256" key="6">
    <source>
        <dbReference type="ARBA" id="ARBA00022679"/>
    </source>
</evidence>
<evidence type="ECO:0000313" key="12">
    <source>
        <dbReference type="Proteomes" id="UP000619545"/>
    </source>
</evidence>
<proteinExistence type="predicted"/>
<evidence type="ECO:0000313" key="11">
    <source>
        <dbReference type="EMBL" id="HII70271.1"/>
    </source>
</evidence>
<dbReference type="GO" id="GO:0004514">
    <property type="term" value="F:nicotinate-nucleotide diphosphorylase (carboxylating) activity"/>
    <property type="evidence" value="ECO:0007669"/>
    <property type="project" value="InterPro"/>
</dbReference>
<comment type="catalytic activity">
    <reaction evidence="7">
        <text>5-phospho-alpha-D-ribose 1-diphosphate + nicotinate + ATP + H2O = nicotinate beta-D-ribonucleotide + ADP + phosphate + diphosphate</text>
        <dbReference type="Rhea" id="RHEA:36163"/>
        <dbReference type="ChEBI" id="CHEBI:15377"/>
        <dbReference type="ChEBI" id="CHEBI:30616"/>
        <dbReference type="ChEBI" id="CHEBI:32544"/>
        <dbReference type="ChEBI" id="CHEBI:33019"/>
        <dbReference type="ChEBI" id="CHEBI:43474"/>
        <dbReference type="ChEBI" id="CHEBI:57502"/>
        <dbReference type="ChEBI" id="CHEBI:58017"/>
        <dbReference type="ChEBI" id="CHEBI:456216"/>
        <dbReference type="EC" id="6.3.4.21"/>
    </reaction>
</comment>
<keyword evidence="3" id="KW-0597">Phosphoprotein</keyword>
<dbReference type="InterPro" id="IPR013785">
    <property type="entry name" value="Aldolase_TIM"/>
</dbReference>
<keyword evidence="4 11" id="KW-0436">Ligase</keyword>
<dbReference type="NCBIfam" id="NF006415">
    <property type="entry name" value="PRK08662.1"/>
    <property type="match status" value="1"/>
</dbReference>
<keyword evidence="11" id="KW-0328">Glycosyltransferase</keyword>
<evidence type="ECO:0000256" key="5">
    <source>
        <dbReference type="ARBA" id="ARBA00022642"/>
    </source>
</evidence>
<dbReference type="InterPro" id="IPR037128">
    <property type="entry name" value="Quinolinate_PRibosylTase_N_sf"/>
</dbReference>
<dbReference type="InterPro" id="IPR007229">
    <property type="entry name" value="Nic_PRibTrfase-Fam"/>
</dbReference>
<dbReference type="InterPro" id="IPR035809">
    <property type="entry name" value="NAPRTase_arc-type"/>
</dbReference>
<dbReference type="RefSeq" id="WP_011019768.1">
    <property type="nucleotide sequence ID" value="NZ_DUJS01000003.1"/>
</dbReference>
<dbReference type="Gene3D" id="3.20.20.70">
    <property type="entry name" value="Aldolase class I"/>
    <property type="match status" value="1"/>
</dbReference>
<reference evidence="11" key="1">
    <citation type="journal article" date="2020" name="bioRxiv">
        <title>A rank-normalized archaeal taxonomy based on genome phylogeny resolves widespread incomplete and uneven classifications.</title>
        <authorList>
            <person name="Rinke C."/>
            <person name="Chuvochina M."/>
            <person name="Mussig A.J."/>
            <person name="Chaumeil P.-A."/>
            <person name="Waite D.W."/>
            <person name="Whitman W.B."/>
            <person name="Parks D.H."/>
            <person name="Hugenholtz P."/>
        </authorList>
    </citation>
    <scope>NUCLEOTIDE SEQUENCE</scope>
    <source>
        <strain evidence="11">UBA8853</strain>
    </source>
</reference>
<dbReference type="AlphaFoldDB" id="A0A832TA22"/>
<sequence length="394" mass="43465">MRLHVATEDEIRRGETADVYFRRIRKVLEEEGLADTEVVAEISTRSLPEGWEWGVLCGVEEALALLEGRDVTVYAMDEGEVFRPGQPVMRIEGPYVEFCELETALIGCLAKATGIATKAARCKVAAGGKPVYSFGIRRQHPAIAPMVDRAAYVGGCDGVSGIKGAELIGERPVGTMPHAFVLVFGDQRKAWRAFDEHVPEDVPRIALVDTMYDEVEEALMAAEELRERLDGVRLDTPSSRRGDMAEIVREVRWELDLRGYEHVKIMVSGGLDEGEIRRLAEVGADAFGVGTAISDAPAVDFAMDLVEIEGEPRSKRGKLSGAKQVWRCPNCLDDVVLPRGKEPSPCPECGSEREPLLRKFVEEGEVVREPKSPKEARRHVLETVGELEGLDLTE</sequence>
<dbReference type="CDD" id="cd01571">
    <property type="entry name" value="NAPRTase_B"/>
    <property type="match status" value="1"/>
</dbReference>
<dbReference type="Gene3D" id="3.90.1170.20">
    <property type="entry name" value="Quinolinate phosphoribosyl transferase, N-terminal domain"/>
    <property type="match status" value="1"/>
</dbReference>
<dbReference type="PIRSF" id="PIRSF000484">
    <property type="entry name" value="NAPRT"/>
    <property type="match status" value="1"/>
</dbReference>
<gene>
    <name evidence="11" type="ORF">HA336_03445</name>
</gene>
<evidence type="ECO:0000256" key="2">
    <source>
        <dbReference type="ARBA" id="ARBA00013236"/>
    </source>
</evidence>
<evidence type="ECO:0000256" key="4">
    <source>
        <dbReference type="ARBA" id="ARBA00022598"/>
    </source>
</evidence>
<evidence type="ECO:0000256" key="8">
    <source>
        <dbReference type="SAM" id="Coils"/>
    </source>
</evidence>
<keyword evidence="8" id="KW-0175">Coiled coil</keyword>
<evidence type="ECO:0000259" key="10">
    <source>
        <dbReference type="Pfam" id="PF02749"/>
    </source>
</evidence>
<feature type="domain" description="Quinolinate phosphoribosyl transferase C-terminal" evidence="9">
    <location>
        <begin position="115"/>
        <end position="304"/>
    </location>
</feature>
<keyword evidence="5" id="KW-0662">Pyridine nucleotide biosynthesis</keyword>
<dbReference type="EMBL" id="DUJS01000003">
    <property type="protein sequence ID" value="HII70271.1"/>
    <property type="molecule type" value="Genomic_DNA"/>
</dbReference>
<dbReference type="Proteomes" id="UP000619545">
    <property type="component" value="Unassembled WGS sequence"/>
</dbReference>
<keyword evidence="6 11" id="KW-0808">Transferase</keyword>
<dbReference type="EC" id="6.3.4.21" evidence="2"/>
<feature type="domain" description="Quinolinate phosphoribosyl transferase N-terminal" evidence="10">
    <location>
        <begin position="18"/>
        <end position="112"/>
    </location>
</feature>
<dbReference type="InterPro" id="IPR053190">
    <property type="entry name" value="NAPRTase-like"/>
</dbReference>
<name>A0A832TA22_9EURY</name>
<organism evidence="11 12">
    <name type="scientific">Methanopyrus kandleri</name>
    <dbReference type="NCBI Taxonomy" id="2320"/>
    <lineage>
        <taxon>Archaea</taxon>
        <taxon>Methanobacteriati</taxon>
        <taxon>Methanobacteriota</taxon>
        <taxon>Methanomada group</taxon>
        <taxon>Methanopyri</taxon>
        <taxon>Methanopyrales</taxon>
        <taxon>Methanopyraceae</taxon>
        <taxon>Methanopyrus</taxon>
    </lineage>
</organism>
<protein>
    <recommendedName>
        <fullName evidence="2">nicotinate phosphoribosyltransferase</fullName>
        <ecNumber evidence="2">6.3.4.21</ecNumber>
    </recommendedName>
</protein>